<comment type="caution">
    <text evidence="1">The sequence shown here is derived from an EMBL/GenBank/DDBJ whole genome shotgun (WGS) entry which is preliminary data.</text>
</comment>
<organism evidence="1 2">
    <name type="scientific">Dallia pectoralis</name>
    <name type="common">Alaska blackfish</name>
    <dbReference type="NCBI Taxonomy" id="75939"/>
    <lineage>
        <taxon>Eukaryota</taxon>
        <taxon>Metazoa</taxon>
        <taxon>Chordata</taxon>
        <taxon>Craniata</taxon>
        <taxon>Vertebrata</taxon>
        <taxon>Euteleostomi</taxon>
        <taxon>Actinopterygii</taxon>
        <taxon>Neopterygii</taxon>
        <taxon>Teleostei</taxon>
        <taxon>Protacanthopterygii</taxon>
        <taxon>Esociformes</taxon>
        <taxon>Umbridae</taxon>
        <taxon>Dallia</taxon>
    </lineage>
</organism>
<name>A0ACC2FVG2_DALPE</name>
<keyword evidence="2" id="KW-1185">Reference proteome</keyword>
<accession>A0ACC2FVG2</accession>
<reference evidence="1" key="1">
    <citation type="submission" date="2021-05" db="EMBL/GenBank/DDBJ databases">
        <authorList>
            <person name="Pan Q."/>
            <person name="Jouanno E."/>
            <person name="Zahm M."/>
            <person name="Klopp C."/>
            <person name="Cabau C."/>
            <person name="Louis A."/>
            <person name="Berthelot C."/>
            <person name="Parey E."/>
            <person name="Roest Crollius H."/>
            <person name="Montfort J."/>
            <person name="Robinson-Rechavi M."/>
            <person name="Bouchez O."/>
            <person name="Lampietro C."/>
            <person name="Lopez Roques C."/>
            <person name="Donnadieu C."/>
            <person name="Postlethwait J."/>
            <person name="Bobe J."/>
            <person name="Dillon D."/>
            <person name="Chandos A."/>
            <person name="von Hippel F."/>
            <person name="Guiguen Y."/>
        </authorList>
    </citation>
    <scope>NUCLEOTIDE SEQUENCE</scope>
    <source>
        <strain evidence="1">YG-Jan2019</strain>
    </source>
</reference>
<evidence type="ECO:0000313" key="2">
    <source>
        <dbReference type="Proteomes" id="UP001157502"/>
    </source>
</evidence>
<evidence type="ECO:0000313" key="1">
    <source>
        <dbReference type="EMBL" id="KAJ7995298.1"/>
    </source>
</evidence>
<dbReference type="Proteomes" id="UP001157502">
    <property type="component" value="Chromosome 21"/>
</dbReference>
<sequence>MTLRENQGLLLVGARDAVFALDLEDVTLKKAEVECHNYIQTLQTLDDGRMLVCGSNAYNPTCDYMNYTDGILILENKNEDGRGKVPFDPFQRSTSVMVGTDLYSATAVNFLGTEQVFQRHSSPAIRTEHRQSWFNKPSFIHLDFVPESVNNLEGDDDKVYMFFSEEAVEFDLPSKLRVSRVARVCAGDMGGQRTLQSKWTSYLKVRVDCAATFEPSLPAIVQDVFLLKDPDWRKSVFYAVFTSQTIGSDLSSVCAFSVYDIGRVFSEGRYLTPVTTESGSRWVTHTGDEPVPRAGACINNAVRDMDIETTLDLPDKTLQFVRNQPLMEGTAPPLAGGPLLLQKDAKFLRIVVDRVVAGDGETYQVMFIGTEQGKVLKAVQYAPGDSVIIEETQVFRVTEPIRVLCLFSGSEHLYAGSDFGVVQVPVRDCGRHVTCRDCILARDPYCAWDVITAICAPVSNSTSDPRNIYQSLIQADSSICPRSGPVDPVQLKSVLSTNVYLTCQPASNLARVAWHFAGQPVQTSERHRVLDRGLLIMTVAASDAGLYSCHSSEDVKGRHYARTEAAYALLLVKPPLGLQTSVALLAVLLAAAVLWHVRARFRLMGRVNATGANQNDDSRTVPGRDPVFGSNNNNALITTDVREGHTGRVSIAFLSLILVYAIIWNNVRDQMSQGEQDRIRRMEEGLEKKHG</sequence>
<dbReference type="EMBL" id="CM055748">
    <property type="protein sequence ID" value="KAJ7995298.1"/>
    <property type="molecule type" value="Genomic_DNA"/>
</dbReference>
<gene>
    <name evidence="1" type="ORF">DPEC_G00243090</name>
</gene>
<protein>
    <submittedName>
        <fullName evidence="1">Uncharacterized protein</fullName>
    </submittedName>
</protein>
<proteinExistence type="predicted"/>